<reference evidence="1 2" key="2">
    <citation type="journal article" date="2018" name="Plant J.">
        <title>The Physcomitrella patens chromosome-scale assembly reveals moss genome structure and evolution.</title>
        <authorList>
            <person name="Lang D."/>
            <person name="Ullrich K.K."/>
            <person name="Murat F."/>
            <person name="Fuchs J."/>
            <person name="Jenkins J."/>
            <person name="Haas F.B."/>
            <person name="Piednoel M."/>
            <person name="Gundlach H."/>
            <person name="Van Bel M."/>
            <person name="Meyberg R."/>
            <person name="Vives C."/>
            <person name="Morata J."/>
            <person name="Symeonidi A."/>
            <person name="Hiss M."/>
            <person name="Muchero W."/>
            <person name="Kamisugi Y."/>
            <person name="Saleh O."/>
            <person name="Blanc G."/>
            <person name="Decker E.L."/>
            <person name="van Gessel N."/>
            <person name="Grimwood J."/>
            <person name="Hayes R.D."/>
            <person name="Graham S.W."/>
            <person name="Gunter L.E."/>
            <person name="McDaniel S.F."/>
            <person name="Hoernstein S.N.W."/>
            <person name="Larsson A."/>
            <person name="Li F.W."/>
            <person name="Perroud P.F."/>
            <person name="Phillips J."/>
            <person name="Ranjan P."/>
            <person name="Rokshar D.S."/>
            <person name="Rothfels C.J."/>
            <person name="Schneider L."/>
            <person name="Shu S."/>
            <person name="Stevenson D.W."/>
            <person name="Thummler F."/>
            <person name="Tillich M."/>
            <person name="Villarreal Aguilar J.C."/>
            <person name="Widiez T."/>
            <person name="Wong G.K."/>
            <person name="Wymore A."/>
            <person name="Zhang Y."/>
            <person name="Zimmer A.D."/>
            <person name="Quatrano R.S."/>
            <person name="Mayer K.F.X."/>
            <person name="Goodstein D."/>
            <person name="Casacuberta J.M."/>
            <person name="Vandepoele K."/>
            <person name="Reski R."/>
            <person name="Cuming A.C."/>
            <person name="Tuskan G.A."/>
            <person name="Maumus F."/>
            <person name="Salse J."/>
            <person name="Schmutz J."/>
            <person name="Rensing S.A."/>
        </authorList>
    </citation>
    <scope>NUCLEOTIDE SEQUENCE [LARGE SCALE GENOMIC DNA]</scope>
    <source>
        <strain evidence="1 2">cv. Gransden 2004</strain>
    </source>
</reference>
<reference evidence="1 2" key="1">
    <citation type="journal article" date="2008" name="Science">
        <title>The Physcomitrella genome reveals evolutionary insights into the conquest of land by plants.</title>
        <authorList>
            <person name="Rensing S."/>
            <person name="Lang D."/>
            <person name="Zimmer A."/>
            <person name="Terry A."/>
            <person name="Salamov A."/>
            <person name="Shapiro H."/>
            <person name="Nishiyama T."/>
            <person name="Perroud P.-F."/>
            <person name="Lindquist E."/>
            <person name="Kamisugi Y."/>
            <person name="Tanahashi T."/>
            <person name="Sakakibara K."/>
            <person name="Fujita T."/>
            <person name="Oishi K."/>
            <person name="Shin-I T."/>
            <person name="Kuroki Y."/>
            <person name="Toyoda A."/>
            <person name="Suzuki Y."/>
            <person name="Hashimoto A."/>
            <person name="Yamaguchi K."/>
            <person name="Sugano A."/>
            <person name="Kohara Y."/>
            <person name="Fujiyama A."/>
            <person name="Anterola A."/>
            <person name="Aoki S."/>
            <person name="Ashton N."/>
            <person name="Barbazuk W.B."/>
            <person name="Barker E."/>
            <person name="Bennetzen J."/>
            <person name="Bezanilla M."/>
            <person name="Blankenship R."/>
            <person name="Cho S.H."/>
            <person name="Dutcher S."/>
            <person name="Estelle M."/>
            <person name="Fawcett J.A."/>
            <person name="Gundlach H."/>
            <person name="Hanada K."/>
            <person name="Heyl A."/>
            <person name="Hicks K.A."/>
            <person name="Hugh J."/>
            <person name="Lohr M."/>
            <person name="Mayer K."/>
            <person name="Melkozernov A."/>
            <person name="Murata T."/>
            <person name="Nelson D."/>
            <person name="Pils B."/>
            <person name="Prigge M."/>
            <person name="Reiss B."/>
            <person name="Renner T."/>
            <person name="Rombauts S."/>
            <person name="Rushton P."/>
            <person name="Sanderfoot A."/>
            <person name="Schween G."/>
            <person name="Shiu S.-H."/>
            <person name="Stueber K."/>
            <person name="Theodoulou F.L."/>
            <person name="Tu H."/>
            <person name="Van de Peer Y."/>
            <person name="Verrier P.J."/>
            <person name="Waters E."/>
            <person name="Wood A."/>
            <person name="Yang L."/>
            <person name="Cove D."/>
            <person name="Cuming A."/>
            <person name="Hasebe M."/>
            <person name="Lucas S."/>
            <person name="Mishler D.B."/>
            <person name="Reski R."/>
            <person name="Grigoriev I."/>
            <person name="Quatrano R.S."/>
            <person name="Boore J.L."/>
        </authorList>
    </citation>
    <scope>NUCLEOTIDE SEQUENCE [LARGE SCALE GENOMIC DNA]</scope>
    <source>
        <strain evidence="1 2">cv. Gransden 2004</strain>
    </source>
</reference>
<evidence type="ECO:0000313" key="2">
    <source>
        <dbReference type="Proteomes" id="UP000006727"/>
    </source>
</evidence>
<name>A0A7I3Z4Z0_PHYPA</name>
<evidence type="ECO:0000313" key="1">
    <source>
        <dbReference type="EnsemblPlants" id="PAC:32924389.CDS.1"/>
    </source>
</evidence>
<dbReference type="InParanoid" id="A0A7I3Z4Z0"/>
<sequence length="107" mass="12002">MGRDPVWSHDALVEPVGATCSQQVGIGSICSGIRAREHELHFSLSNSIMVFKYFNDIEKPNWLPIILEVPELAFATYRHHEVCFMSLYELVEFCASIVELVLATCSG</sequence>
<proteinExistence type="predicted"/>
<dbReference type="EnsemblPlants" id="Pp3c7_15340V3.2">
    <property type="protein sequence ID" value="PAC:32924389.CDS.1"/>
    <property type="gene ID" value="Pp3c7_15340"/>
</dbReference>
<dbReference type="Gramene" id="Pp3c7_15340V3.2">
    <property type="protein sequence ID" value="PAC:32924389.CDS.1"/>
    <property type="gene ID" value="Pp3c7_15340"/>
</dbReference>
<dbReference type="EMBL" id="ABEU02000007">
    <property type="status" value="NOT_ANNOTATED_CDS"/>
    <property type="molecule type" value="Genomic_DNA"/>
</dbReference>
<accession>A0A7I3Z4Z0</accession>
<dbReference type="AlphaFoldDB" id="A0A7I3Z4Z0"/>
<dbReference type="Proteomes" id="UP000006727">
    <property type="component" value="Chromosome 7"/>
</dbReference>
<protein>
    <submittedName>
        <fullName evidence="1">Uncharacterized protein</fullName>
    </submittedName>
</protein>
<organism evidence="1 2">
    <name type="scientific">Physcomitrium patens</name>
    <name type="common">Spreading-leaved earth moss</name>
    <name type="synonym">Physcomitrella patens</name>
    <dbReference type="NCBI Taxonomy" id="3218"/>
    <lineage>
        <taxon>Eukaryota</taxon>
        <taxon>Viridiplantae</taxon>
        <taxon>Streptophyta</taxon>
        <taxon>Embryophyta</taxon>
        <taxon>Bryophyta</taxon>
        <taxon>Bryophytina</taxon>
        <taxon>Bryopsida</taxon>
        <taxon>Funariidae</taxon>
        <taxon>Funariales</taxon>
        <taxon>Funariaceae</taxon>
        <taxon>Physcomitrium</taxon>
    </lineage>
</organism>
<reference evidence="1" key="3">
    <citation type="submission" date="2020-12" db="UniProtKB">
        <authorList>
            <consortium name="EnsemblPlants"/>
        </authorList>
    </citation>
    <scope>IDENTIFICATION</scope>
</reference>
<keyword evidence="2" id="KW-1185">Reference proteome</keyword>